<sequence>MALNLRNRELIYNLFAQTLLWFCSGPVKSNPLPSSLSCNPRDGKIGTAESIIVRIDRFDDTSVNFRRDKPRLLSTLHRTISNDGKIYFLDFNLKAKFHGREVCLTTLKETILNHKGSDERKIYTCEHVCLEVGNAGSLVTNSSSGGKLWPGKRCCVWNKNRFYKLAPMNEGPKCLSCLGSKCLKENGTAKQCRPGDKCVAISLKQKQNKTKKNSSVVPIMLGCSSDHSLRGYTCSDGCKREVNLVGSGTSTVCVRCCTGNKCNGVGGETPKNSTQTVQLKDKVDNPVQLNGVHPLKRNVNLTIIFSMIFLAFSNGYIYNPKYHGN</sequence>
<evidence type="ECO:0000256" key="1">
    <source>
        <dbReference type="SAM" id="Phobius"/>
    </source>
</evidence>
<evidence type="ECO:0000313" key="2">
    <source>
        <dbReference type="EMBL" id="KAK2566724.1"/>
    </source>
</evidence>
<feature type="transmembrane region" description="Helical" evidence="1">
    <location>
        <begin position="299"/>
        <end position="318"/>
    </location>
</feature>
<dbReference type="Proteomes" id="UP001249851">
    <property type="component" value="Unassembled WGS sequence"/>
</dbReference>
<name>A0AAD9QSU5_ACRCE</name>
<dbReference type="AlphaFoldDB" id="A0AAD9QSU5"/>
<gene>
    <name evidence="2" type="ORF">P5673_009396</name>
</gene>
<dbReference type="EMBL" id="JARQWQ010000016">
    <property type="protein sequence ID" value="KAK2566724.1"/>
    <property type="molecule type" value="Genomic_DNA"/>
</dbReference>
<reference evidence="2" key="1">
    <citation type="journal article" date="2023" name="G3 (Bethesda)">
        <title>Whole genome assembly and annotation of the endangered Caribbean coral Acropora cervicornis.</title>
        <authorList>
            <person name="Selwyn J.D."/>
            <person name="Vollmer S.V."/>
        </authorList>
    </citation>
    <scope>NUCLEOTIDE SEQUENCE</scope>
    <source>
        <strain evidence="2">K2</strain>
    </source>
</reference>
<keyword evidence="3" id="KW-1185">Reference proteome</keyword>
<organism evidence="2 3">
    <name type="scientific">Acropora cervicornis</name>
    <name type="common">Staghorn coral</name>
    <dbReference type="NCBI Taxonomy" id="6130"/>
    <lineage>
        <taxon>Eukaryota</taxon>
        <taxon>Metazoa</taxon>
        <taxon>Cnidaria</taxon>
        <taxon>Anthozoa</taxon>
        <taxon>Hexacorallia</taxon>
        <taxon>Scleractinia</taxon>
        <taxon>Astrocoeniina</taxon>
        <taxon>Acroporidae</taxon>
        <taxon>Acropora</taxon>
    </lineage>
</organism>
<evidence type="ECO:0000313" key="3">
    <source>
        <dbReference type="Proteomes" id="UP001249851"/>
    </source>
</evidence>
<keyword evidence="1" id="KW-1133">Transmembrane helix</keyword>
<protein>
    <submittedName>
        <fullName evidence="2">Uncharacterized protein</fullName>
    </submittedName>
</protein>
<reference evidence="2" key="2">
    <citation type="journal article" date="2023" name="Science">
        <title>Genomic signatures of disease resistance in endangered staghorn corals.</title>
        <authorList>
            <person name="Vollmer S.V."/>
            <person name="Selwyn J.D."/>
            <person name="Despard B.A."/>
            <person name="Roesel C.L."/>
        </authorList>
    </citation>
    <scope>NUCLEOTIDE SEQUENCE</scope>
    <source>
        <strain evidence="2">K2</strain>
    </source>
</reference>
<keyword evidence="1" id="KW-0812">Transmembrane</keyword>
<proteinExistence type="predicted"/>
<comment type="caution">
    <text evidence="2">The sequence shown here is derived from an EMBL/GenBank/DDBJ whole genome shotgun (WGS) entry which is preliminary data.</text>
</comment>
<keyword evidence="1" id="KW-0472">Membrane</keyword>
<accession>A0AAD9QSU5</accession>